<accession>A0A5P8VZK2</accession>
<reference evidence="1 2" key="1">
    <citation type="submission" date="2019-10" db="EMBL/GenBank/DDBJ databases">
        <title>Genomic and transcriptomic insights into the perfect genentic adaptation of a filamentous nitrogen-fixing cyanobacterium to rice fields.</title>
        <authorList>
            <person name="Chen Z."/>
        </authorList>
    </citation>
    <scope>NUCLEOTIDE SEQUENCE [LARGE SCALE GENOMIC DNA]</scope>
    <source>
        <strain evidence="1">CCNUC1</strain>
    </source>
</reference>
<name>A0A5P8VZK2_9NOSO</name>
<dbReference type="EMBL" id="CP045226">
    <property type="protein sequence ID" value="QFS45865.1"/>
    <property type="molecule type" value="Genomic_DNA"/>
</dbReference>
<keyword evidence="2" id="KW-1185">Reference proteome</keyword>
<dbReference type="AlphaFoldDB" id="A0A5P8VZK2"/>
<protein>
    <submittedName>
        <fullName evidence="1">Uncharacterized protein</fullName>
    </submittedName>
</protein>
<evidence type="ECO:0000313" key="2">
    <source>
        <dbReference type="Proteomes" id="UP000326678"/>
    </source>
</evidence>
<dbReference type="KEGG" id="nsh:GXM_03344"/>
<organism evidence="1 2">
    <name type="scientific">Nostoc sphaeroides CCNUC1</name>
    <dbReference type="NCBI Taxonomy" id="2653204"/>
    <lineage>
        <taxon>Bacteria</taxon>
        <taxon>Bacillati</taxon>
        <taxon>Cyanobacteriota</taxon>
        <taxon>Cyanophyceae</taxon>
        <taxon>Nostocales</taxon>
        <taxon>Nostocaceae</taxon>
        <taxon>Nostoc</taxon>
    </lineage>
</organism>
<proteinExistence type="predicted"/>
<gene>
    <name evidence="1" type="ORF">GXM_03344</name>
</gene>
<evidence type="ECO:0000313" key="1">
    <source>
        <dbReference type="EMBL" id="QFS45865.1"/>
    </source>
</evidence>
<sequence length="44" mass="5183">MFHLLALIYHRGNVGAFTLSLMAKIRFNFEAMSREWLTKLTLKL</sequence>
<dbReference type="Proteomes" id="UP000326678">
    <property type="component" value="Chromosome Gxm1"/>
</dbReference>